<accession>A0A178MBJ5</accession>
<dbReference type="EMBL" id="LWQU01000177">
    <property type="protein sequence ID" value="OAN46171.1"/>
    <property type="molecule type" value="Genomic_DNA"/>
</dbReference>
<organism evidence="2 3">
    <name type="scientific">Magnetospirillum moscoviense</name>
    <dbReference type="NCBI Taxonomy" id="1437059"/>
    <lineage>
        <taxon>Bacteria</taxon>
        <taxon>Pseudomonadati</taxon>
        <taxon>Pseudomonadota</taxon>
        <taxon>Alphaproteobacteria</taxon>
        <taxon>Rhodospirillales</taxon>
        <taxon>Rhodospirillaceae</taxon>
        <taxon>Magnetospirillum</taxon>
    </lineage>
</organism>
<proteinExistence type="predicted"/>
<keyword evidence="3" id="KW-1185">Reference proteome</keyword>
<evidence type="ECO:0000313" key="3">
    <source>
        <dbReference type="Proteomes" id="UP000078543"/>
    </source>
</evidence>
<evidence type="ECO:0000256" key="1">
    <source>
        <dbReference type="SAM" id="MobiDB-lite"/>
    </source>
</evidence>
<sequence length="109" mass="12115">MSDMDLNGAMIEENLLKRWELIFAEMPLPDDGEVMIPATIRPDWKLEDLPIGTGPVTLLTLEQMERFGDDVMTSSRASSIKPLKQSVSDTLRPPRRNSVAPVLSVCSSD</sequence>
<gene>
    <name evidence="2" type="ORF">A6A05_16400</name>
</gene>
<name>A0A178MBJ5_9PROT</name>
<dbReference type="RefSeq" id="WP_068503900.1">
    <property type="nucleotide sequence ID" value="NZ_LWQU01000177.1"/>
</dbReference>
<feature type="region of interest" description="Disordered" evidence="1">
    <location>
        <begin position="74"/>
        <end position="109"/>
    </location>
</feature>
<protein>
    <submittedName>
        <fullName evidence="2">Uncharacterized protein</fullName>
    </submittedName>
</protein>
<evidence type="ECO:0000313" key="2">
    <source>
        <dbReference type="EMBL" id="OAN46171.1"/>
    </source>
</evidence>
<dbReference type="STRING" id="1437059.A6A05_16400"/>
<dbReference type="Proteomes" id="UP000078543">
    <property type="component" value="Unassembled WGS sequence"/>
</dbReference>
<comment type="caution">
    <text evidence="2">The sequence shown here is derived from an EMBL/GenBank/DDBJ whole genome shotgun (WGS) entry which is preliminary data.</text>
</comment>
<reference evidence="2 3" key="1">
    <citation type="submission" date="2016-04" db="EMBL/GenBank/DDBJ databases">
        <title>Draft genome sequence of freshwater magnetotactic bacteria Magnetospirillum marisnigri SP-1 and Magnetospirillum moscoviense BB-1.</title>
        <authorList>
            <person name="Koziaeva V."/>
            <person name="Dziuba M.V."/>
            <person name="Ivanov T.M."/>
            <person name="Kuznetsov B."/>
            <person name="Grouzdev D.S."/>
        </authorList>
    </citation>
    <scope>NUCLEOTIDE SEQUENCE [LARGE SCALE GENOMIC DNA]</scope>
    <source>
        <strain evidence="2 3">BB-1</strain>
    </source>
</reference>
<dbReference type="AlphaFoldDB" id="A0A178MBJ5"/>